<dbReference type="PANTHER" id="PTHR42928:SF5">
    <property type="entry name" value="BLR1237 PROTEIN"/>
    <property type="match status" value="1"/>
</dbReference>
<keyword evidence="5" id="KW-1185">Reference proteome</keyword>
<evidence type="ECO:0000256" key="2">
    <source>
        <dbReference type="SAM" id="MobiDB-lite"/>
    </source>
</evidence>
<feature type="compositionally biased region" description="Polar residues" evidence="2">
    <location>
        <begin position="35"/>
        <end position="47"/>
    </location>
</feature>
<gene>
    <name evidence="4" type="ORF">J2Z37_002172</name>
</gene>
<dbReference type="InterPro" id="IPR005064">
    <property type="entry name" value="BUG"/>
</dbReference>
<feature type="signal peptide" evidence="3">
    <location>
        <begin position="1"/>
        <end position="23"/>
    </location>
</feature>
<dbReference type="Gene3D" id="3.40.190.10">
    <property type="entry name" value="Periplasmic binding protein-like II"/>
    <property type="match status" value="1"/>
</dbReference>
<dbReference type="EMBL" id="JAGGKT010000005">
    <property type="protein sequence ID" value="MBP1932171.1"/>
    <property type="molecule type" value="Genomic_DNA"/>
</dbReference>
<evidence type="ECO:0000256" key="1">
    <source>
        <dbReference type="ARBA" id="ARBA00006987"/>
    </source>
</evidence>
<dbReference type="Pfam" id="PF03401">
    <property type="entry name" value="TctC"/>
    <property type="match status" value="1"/>
</dbReference>
<name>A0ABS4GPI4_9BACL</name>
<protein>
    <submittedName>
        <fullName evidence="4">Tripartite-type tricarboxylate transporter receptor subunit TctC</fullName>
    </submittedName>
</protein>
<evidence type="ECO:0000256" key="3">
    <source>
        <dbReference type="SAM" id="SignalP"/>
    </source>
</evidence>
<dbReference type="PROSITE" id="PS51257">
    <property type="entry name" value="PROKAR_LIPOPROTEIN"/>
    <property type="match status" value="1"/>
</dbReference>
<accession>A0ABS4GPI4</accession>
<feature type="region of interest" description="Disordered" evidence="2">
    <location>
        <begin position="27"/>
        <end position="56"/>
    </location>
</feature>
<reference evidence="4 5" key="1">
    <citation type="submission" date="2021-03" db="EMBL/GenBank/DDBJ databases">
        <title>Genomic Encyclopedia of Type Strains, Phase IV (KMG-IV): sequencing the most valuable type-strain genomes for metagenomic binning, comparative biology and taxonomic classification.</title>
        <authorList>
            <person name="Goeker M."/>
        </authorList>
    </citation>
    <scope>NUCLEOTIDE SEQUENCE [LARGE SCALE GENOMIC DNA]</scope>
    <source>
        <strain evidence="4 5">DSM 24738</strain>
    </source>
</reference>
<organism evidence="4 5">
    <name type="scientific">Ammoniphilus resinae</name>
    <dbReference type="NCBI Taxonomy" id="861532"/>
    <lineage>
        <taxon>Bacteria</taxon>
        <taxon>Bacillati</taxon>
        <taxon>Bacillota</taxon>
        <taxon>Bacilli</taxon>
        <taxon>Bacillales</taxon>
        <taxon>Paenibacillaceae</taxon>
        <taxon>Aneurinibacillus group</taxon>
        <taxon>Ammoniphilus</taxon>
    </lineage>
</organism>
<dbReference type="InterPro" id="IPR042100">
    <property type="entry name" value="Bug_dom1"/>
</dbReference>
<comment type="similarity">
    <text evidence="1">Belongs to the UPF0065 (bug) family.</text>
</comment>
<dbReference type="SUPFAM" id="SSF53850">
    <property type="entry name" value="Periplasmic binding protein-like II"/>
    <property type="match status" value="1"/>
</dbReference>
<keyword evidence="3" id="KW-0732">Signal</keyword>
<sequence>MMKKSFGLSIVLTSCLMLLSACGSSTGGSTQSTQAPASSEKPASTAEQAPKDDFPNRPINIIVPWSAGGGTDVSARTLAPYVEKELGVTINVVNKPGGGGWVGLTEIAQAKPDGYTLGITHSPTLPVGFVDPNAKRDISLDSYSIVAHHVIDPDVVAIRADDTRFSDIKGLIEYAKKEELTTTATAIGSDEHLVALDFNKNYGTKFNPVQFKGAADSYAAALGGHVDIFMGNLSELLNMHKEGQIKILGIATDERSSLLPDVPTLTESGFDVKMASSRGIGGPKGIDAHRLEILEKAFEKAIKNEEQIKKIEDMGAQVQFMGSQDYLNMLKENVEKVKNLGDLLGW</sequence>
<proteinExistence type="inferred from homology"/>
<dbReference type="PANTHER" id="PTHR42928">
    <property type="entry name" value="TRICARBOXYLATE-BINDING PROTEIN"/>
    <property type="match status" value="1"/>
</dbReference>
<dbReference type="CDD" id="cd07012">
    <property type="entry name" value="PBP2_Bug_TTT"/>
    <property type="match status" value="1"/>
</dbReference>
<dbReference type="Proteomes" id="UP001519343">
    <property type="component" value="Unassembled WGS sequence"/>
</dbReference>
<comment type="caution">
    <text evidence="4">The sequence shown here is derived from an EMBL/GenBank/DDBJ whole genome shotgun (WGS) entry which is preliminary data.</text>
</comment>
<keyword evidence="4" id="KW-0675">Receptor</keyword>
<evidence type="ECO:0000313" key="4">
    <source>
        <dbReference type="EMBL" id="MBP1932171.1"/>
    </source>
</evidence>
<dbReference type="PIRSF" id="PIRSF017082">
    <property type="entry name" value="YflP"/>
    <property type="match status" value="1"/>
</dbReference>
<evidence type="ECO:0000313" key="5">
    <source>
        <dbReference type="Proteomes" id="UP001519343"/>
    </source>
</evidence>
<dbReference type="Gene3D" id="3.40.190.150">
    <property type="entry name" value="Bordetella uptake gene, domain 1"/>
    <property type="match status" value="1"/>
</dbReference>
<feature type="chain" id="PRO_5045402852" evidence="3">
    <location>
        <begin position="24"/>
        <end position="346"/>
    </location>
</feature>